<feature type="transmembrane region" description="Helical" evidence="6">
    <location>
        <begin position="444"/>
        <end position="464"/>
    </location>
</feature>
<evidence type="ECO:0000313" key="7">
    <source>
        <dbReference type="EMBL" id="PIA32134.1"/>
    </source>
</evidence>
<evidence type="ECO:0000256" key="5">
    <source>
        <dbReference type="ARBA" id="ARBA00023136"/>
    </source>
</evidence>
<sequence length="608" mass="68897">MFQFIQRFKTYLITLKEKLLNFSIWVRVLRVYPDIFSNNMMTVLTDNIDNISTNSAASIVNAQDALTGLFGVLGAICVDAYLTNHGMIFFSSIFYLAGLMLVLGVFPYNIWLISTGISLITVGKSNLHNSSRDLSREFYQKRDLSGEGNRSKTILPSIKKDVRVPTILLVLLVLFLYVGNSTEFFGQRILKRLFTVLPAVCMLTVVVMSFNFPFVKPIAERVNPLKHVARVFIAAILKCRLTYPDNVNELNDENPAQQATYTNGYRFLEKAAIKEAKLNMWLCTRTEVEECKHLLRMAPVCTTFIAYGMVKSVGNTYFLEQGNQMDTKILSKEFPLQAFLILAELLSSVSTKIYKISISNKLSGPKEIYAPTISYAMGTVLSTLCCSMASWLATEVFQHNSKLSVFWLVPQFIVFGAMDGLAYDGIEGFFSDQLPPSVKRYGPVFTEAMVGVGACFATVLVLLINLATGWMKHKRIEDNRVDRFYHLLTLVGITIFFVYIYLAVRYHCKDNGYIQVEYQEQIQEENEEVAELLPHVALNIDHPTQEEENDRAYERILGHDSTQNIQPEDDLLKEQKQEQEQLIPSAASTIVLLQQKTLSRRSSKISSV</sequence>
<feature type="transmembrane region" description="Helical" evidence="6">
    <location>
        <begin position="405"/>
        <end position="423"/>
    </location>
</feature>
<dbReference type="InterPro" id="IPR000109">
    <property type="entry name" value="POT_fam"/>
</dbReference>
<evidence type="ECO:0000256" key="6">
    <source>
        <dbReference type="SAM" id="Phobius"/>
    </source>
</evidence>
<evidence type="ECO:0000256" key="3">
    <source>
        <dbReference type="ARBA" id="ARBA00022692"/>
    </source>
</evidence>
<dbReference type="Pfam" id="PF00854">
    <property type="entry name" value="PTR2"/>
    <property type="match status" value="1"/>
</dbReference>
<dbReference type="InParanoid" id="A0A2G5CLH9"/>
<accession>A0A2G5CLH9</accession>
<evidence type="ECO:0008006" key="9">
    <source>
        <dbReference type="Google" id="ProtNLM"/>
    </source>
</evidence>
<evidence type="ECO:0000256" key="4">
    <source>
        <dbReference type="ARBA" id="ARBA00022989"/>
    </source>
</evidence>
<reference evidence="7 8" key="1">
    <citation type="submission" date="2017-09" db="EMBL/GenBank/DDBJ databases">
        <title>WGS assembly of Aquilegia coerulea Goldsmith.</title>
        <authorList>
            <person name="Hodges S."/>
            <person name="Kramer E."/>
            <person name="Nordborg M."/>
            <person name="Tomkins J."/>
            <person name="Borevitz J."/>
            <person name="Derieg N."/>
            <person name="Yan J."/>
            <person name="Mihaltcheva S."/>
            <person name="Hayes R.D."/>
            <person name="Rokhsar D."/>
        </authorList>
    </citation>
    <scope>NUCLEOTIDE SEQUENCE [LARGE SCALE GENOMIC DNA]</scope>
    <source>
        <strain evidence="8">cv. Goldsmith</strain>
    </source>
</reference>
<comment type="subcellular location">
    <subcellularLocation>
        <location evidence="1">Membrane</location>
        <topology evidence="1">Multi-pass membrane protein</topology>
    </subcellularLocation>
</comment>
<dbReference type="OrthoDB" id="1181826at2759"/>
<dbReference type="STRING" id="218851.A0A2G5CLH9"/>
<name>A0A2G5CLH9_AQUCA</name>
<feature type="transmembrane region" description="Helical" evidence="6">
    <location>
        <begin position="88"/>
        <end position="111"/>
    </location>
</feature>
<keyword evidence="4 6" id="KW-1133">Transmembrane helix</keyword>
<feature type="transmembrane region" description="Helical" evidence="6">
    <location>
        <begin position="484"/>
        <end position="504"/>
    </location>
</feature>
<keyword evidence="3 6" id="KW-0812">Transmembrane</keyword>
<protein>
    <recommendedName>
        <fullName evidence="9">Nodulin-like domain-containing protein</fullName>
    </recommendedName>
</protein>
<dbReference type="GO" id="GO:0022857">
    <property type="term" value="F:transmembrane transporter activity"/>
    <property type="evidence" value="ECO:0007669"/>
    <property type="project" value="InterPro"/>
</dbReference>
<comment type="similarity">
    <text evidence="2">Belongs to the major facilitator superfamily. Proton-dependent oligopeptide transporter (POT/PTR) (TC 2.A.17) family.</text>
</comment>
<feature type="transmembrane region" description="Helical" evidence="6">
    <location>
        <begin position="192"/>
        <end position="212"/>
    </location>
</feature>
<dbReference type="Gene3D" id="1.20.1250.20">
    <property type="entry name" value="MFS general substrate transporter like domains"/>
    <property type="match status" value="1"/>
</dbReference>
<dbReference type="Proteomes" id="UP000230069">
    <property type="component" value="Unassembled WGS sequence"/>
</dbReference>
<dbReference type="GO" id="GO:0016020">
    <property type="term" value="C:membrane"/>
    <property type="evidence" value="ECO:0007669"/>
    <property type="project" value="UniProtKB-SubCell"/>
</dbReference>
<proteinExistence type="inferred from homology"/>
<keyword evidence="5 6" id="KW-0472">Membrane</keyword>
<feature type="transmembrane region" description="Helical" evidence="6">
    <location>
        <begin position="375"/>
        <end position="393"/>
    </location>
</feature>
<evidence type="ECO:0000256" key="2">
    <source>
        <dbReference type="ARBA" id="ARBA00005982"/>
    </source>
</evidence>
<gene>
    <name evidence="7" type="ORF">AQUCO_04500023v1</name>
</gene>
<feature type="transmembrane region" description="Helical" evidence="6">
    <location>
        <begin position="162"/>
        <end position="180"/>
    </location>
</feature>
<dbReference type="EMBL" id="KZ305062">
    <property type="protein sequence ID" value="PIA32134.1"/>
    <property type="molecule type" value="Genomic_DNA"/>
</dbReference>
<keyword evidence="8" id="KW-1185">Reference proteome</keyword>
<organism evidence="7 8">
    <name type="scientific">Aquilegia coerulea</name>
    <name type="common">Rocky mountain columbine</name>
    <dbReference type="NCBI Taxonomy" id="218851"/>
    <lineage>
        <taxon>Eukaryota</taxon>
        <taxon>Viridiplantae</taxon>
        <taxon>Streptophyta</taxon>
        <taxon>Embryophyta</taxon>
        <taxon>Tracheophyta</taxon>
        <taxon>Spermatophyta</taxon>
        <taxon>Magnoliopsida</taxon>
        <taxon>Ranunculales</taxon>
        <taxon>Ranunculaceae</taxon>
        <taxon>Thalictroideae</taxon>
        <taxon>Aquilegia</taxon>
    </lineage>
</organism>
<evidence type="ECO:0000313" key="8">
    <source>
        <dbReference type="Proteomes" id="UP000230069"/>
    </source>
</evidence>
<evidence type="ECO:0000256" key="1">
    <source>
        <dbReference type="ARBA" id="ARBA00004141"/>
    </source>
</evidence>
<dbReference type="AlphaFoldDB" id="A0A2G5CLH9"/>
<dbReference type="PANTHER" id="PTHR11654">
    <property type="entry name" value="OLIGOPEPTIDE TRANSPORTER-RELATED"/>
    <property type="match status" value="1"/>
</dbReference>
<dbReference type="InterPro" id="IPR036259">
    <property type="entry name" value="MFS_trans_sf"/>
</dbReference>